<dbReference type="InterPro" id="IPR008969">
    <property type="entry name" value="CarboxyPept-like_regulatory"/>
</dbReference>
<protein>
    <submittedName>
        <fullName evidence="13">TonB-dependent receptor</fullName>
    </submittedName>
</protein>
<dbReference type="NCBIfam" id="TIGR04057">
    <property type="entry name" value="SusC_RagA_signa"/>
    <property type="match status" value="1"/>
</dbReference>
<evidence type="ECO:0000313" key="13">
    <source>
        <dbReference type="EMBL" id="EOR95276.1"/>
    </source>
</evidence>
<dbReference type="Gene3D" id="2.60.40.1120">
    <property type="entry name" value="Carboxypeptidase-like, regulatory domain"/>
    <property type="match status" value="1"/>
</dbReference>
<dbReference type="InterPro" id="IPR012910">
    <property type="entry name" value="Plug_dom"/>
</dbReference>
<accession>R9GU85</accession>
<evidence type="ECO:0000256" key="6">
    <source>
        <dbReference type="ARBA" id="ARBA00023136"/>
    </source>
</evidence>
<keyword evidence="14" id="KW-1185">Reference proteome</keyword>
<dbReference type="NCBIfam" id="TIGR04056">
    <property type="entry name" value="OMP_RagA_SusC"/>
    <property type="match status" value="1"/>
</dbReference>
<keyword evidence="13" id="KW-0675">Receptor</keyword>
<dbReference type="InterPro" id="IPR023996">
    <property type="entry name" value="TonB-dep_OMP_SusC/RagA"/>
</dbReference>
<comment type="similarity">
    <text evidence="8 9">Belongs to the TonB-dependent receptor family.</text>
</comment>
<evidence type="ECO:0000313" key="14">
    <source>
        <dbReference type="Proteomes" id="UP000014174"/>
    </source>
</evidence>
<dbReference type="OrthoDB" id="9768177at2"/>
<dbReference type="SUPFAM" id="SSF49464">
    <property type="entry name" value="Carboxypeptidase regulatory domain-like"/>
    <property type="match status" value="1"/>
</dbReference>
<feature type="domain" description="TonB-dependent receptor plug" evidence="12">
    <location>
        <begin position="132"/>
        <end position="241"/>
    </location>
</feature>
<dbReference type="Proteomes" id="UP000014174">
    <property type="component" value="Unassembled WGS sequence"/>
</dbReference>
<comment type="caution">
    <text evidence="13">The sequence shown here is derived from an EMBL/GenBank/DDBJ whole genome shotgun (WGS) entry which is preliminary data.</text>
</comment>
<evidence type="ECO:0000259" key="11">
    <source>
        <dbReference type="Pfam" id="PF00593"/>
    </source>
</evidence>
<name>R9GU85_9SPHI</name>
<dbReference type="EMBL" id="AQPN01000060">
    <property type="protein sequence ID" value="EOR95276.1"/>
    <property type="molecule type" value="Genomic_DNA"/>
</dbReference>
<dbReference type="GO" id="GO:0009279">
    <property type="term" value="C:cell outer membrane"/>
    <property type="evidence" value="ECO:0007669"/>
    <property type="project" value="UniProtKB-SubCell"/>
</dbReference>
<dbReference type="STRING" id="1150600.ADIARSV_1553"/>
<keyword evidence="10" id="KW-1133">Transmembrane helix</keyword>
<evidence type="ECO:0000256" key="8">
    <source>
        <dbReference type="PROSITE-ProRule" id="PRU01360"/>
    </source>
</evidence>
<organism evidence="13 14">
    <name type="scientific">Arcticibacter svalbardensis MN12-7</name>
    <dbReference type="NCBI Taxonomy" id="1150600"/>
    <lineage>
        <taxon>Bacteria</taxon>
        <taxon>Pseudomonadati</taxon>
        <taxon>Bacteroidota</taxon>
        <taxon>Sphingobacteriia</taxon>
        <taxon>Sphingobacteriales</taxon>
        <taxon>Sphingobacteriaceae</taxon>
        <taxon>Arcticibacter</taxon>
    </lineage>
</organism>
<keyword evidence="5 9" id="KW-0798">TonB box</keyword>
<evidence type="ECO:0000256" key="3">
    <source>
        <dbReference type="ARBA" id="ARBA00022452"/>
    </source>
</evidence>
<dbReference type="AlphaFoldDB" id="R9GU85"/>
<dbReference type="eggNOG" id="COG1629">
    <property type="taxonomic scope" value="Bacteria"/>
</dbReference>
<keyword evidence="7 8" id="KW-0998">Cell outer membrane</keyword>
<dbReference type="Pfam" id="PF13715">
    <property type="entry name" value="CarbopepD_reg_2"/>
    <property type="match status" value="1"/>
</dbReference>
<reference evidence="13 14" key="1">
    <citation type="journal article" date="2013" name="Genome Announc.">
        <title>Draft Genome Sequence of Arcticibacter svalbardensis Strain MN12-7T, a Member of the Family Sphingobacteriaceae Isolated from an Arctic Soil Sample.</title>
        <authorList>
            <person name="Shivaji S."/>
            <person name="Ara S."/>
            <person name="Prasad S."/>
            <person name="Manasa B.P."/>
            <person name="Begum Z."/>
            <person name="Singh A."/>
            <person name="Kumar Pinnaka A."/>
        </authorList>
    </citation>
    <scope>NUCLEOTIDE SEQUENCE [LARGE SCALE GENOMIC DNA]</scope>
    <source>
        <strain evidence="13 14">MN12-7</strain>
    </source>
</reference>
<evidence type="ECO:0000256" key="7">
    <source>
        <dbReference type="ARBA" id="ARBA00023237"/>
    </source>
</evidence>
<evidence type="ECO:0000259" key="12">
    <source>
        <dbReference type="Pfam" id="PF07715"/>
    </source>
</evidence>
<dbReference type="InterPro" id="IPR037066">
    <property type="entry name" value="Plug_dom_sf"/>
</dbReference>
<feature type="domain" description="TonB-dependent receptor-like beta-barrel" evidence="11">
    <location>
        <begin position="425"/>
        <end position="838"/>
    </location>
</feature>
<dbReference type="Gene3D" id="2.170.130.10">
    <property type="entry name" value="TonB-dependent receptor, plug domain"/>
    <property type="match status" value="1"/>
</dbReference>
<evidence type="ECO:0000256" key="4">
    <source>
        <dbReference type="ARBA" id="ARBA00022692"/>
    </source>
</evidence>
<dbReference type="InterPro" id="IPR023997">
    <property type="entry name" value="TonB-dep_OMP_SusC/RagA_CS"/>
</dbReference>
<dbReference type="Pfam" id="PF07715">
    <property type="entry name" value="Plug"/>
    <property type="match status" value="1"/>
</dbReference>
<evidence type="ECO:0000256" key="2">
    <source>
        <dbReference type="ARBA" id="ARBA00022448"/>
    </source>
</evidence>
<comment type="subcellular location">
    <subcellularLocation>
        <location evidence="1 8">Cell outer membrane</location>
        <topology evidence="1 8">Multi-pass membrane protein</topology>
    </subcellularLocation>
</comment>
<dbReference type="PATRIC" id="fig|1150600.3.peg.1524"/>
<feature type="transmembrane region" description="Helical" evidence="10">
    <location>
        <begin position="21"/>
        <end position="38"/>
    </location>
</feature>
<evidence type="ECO:0000256" key="1">
    <source>
        <dbReference type="ARBA" id="ARBA00004571"/>
    </source>
</evidence>
<dbReference type="PROSITE" id="PS52016">
    <property type="entry name" value="TONB_DEPENDENT_REC_3"/>
    <property type="match status" value="1"/>
</dbReference>
<keyword evidence="2 8" id="KW-0813">Transport</keyword>
<dbReference type="RefSeq" id="WP_016194789.1">
    <property type="nucleotide sequence ID" value="NZ_AQPN01000060.1"/>
</dbReference>
<dbReference type="InterPro" id="IPR000531">
    <property type="entry name" value="Beta-barrel_TonB"/>
</dbReference>
<proteinExistence type="inferred from homology"/>
<dbReference type="Pfam" id="PF00593">
    <property type="entry name" value="TonB_dep_Rec_b-barrel"/>
    <property type="match status" value="1"/>
</dbReference>
<dbReference type="InterPro" id="IPR036942">
    <property type="entry name" value="Beta-barrel_TonB_sf"/>
</dbReference>
<dbReference type="Gene3D" id="2.40.170.20">
    <property type="entry name" value="TonB-dependent receptor, beta-barrel domain"/>
    <property type="match status" value="1"/>
</dbReference>
<dbReference type="SUPFAM" id="SSF56935">
    <property type="entry name" value="Porins"/>
    <property type="match status" value="1"/>
</dbReference>
<gene>
    <name evidence="13" type="ORF">ADIARSV_1553</name>
</gene>
<sequence>MIIDINIAVKKTLGEFKSRKTFFYFLAFLLIVSFQQSVAQVKRITGIVVDNTGEGIVGVNVKVKNTKTATTTTVGGKYSINADSKSILQFSFVGFLSQEVTVGGKLSVNVTLEEDAVSLNEVIIQTGYGTTKKMDMAGSVSTVSVKDLQKAPVTSFEEALAGRVAGVQVIAGDGQPGEALDIVIRGNNSINNSNSPLYVIDGFPIEDPNNNAINPAEIETIDVLKDASATSIYGSRGANGVIVITTKRGKVGDAVLSYNGYYGVNKIIRTVDLLNPYEFVKLQTEVDPTRAASSYFKDGKTLESYRGTEGADFQTKVFEPAPFQNHYISLTGGSKDTRYSVSTSVTNQNGVIINSGFKRYQGRATLDQSVGKKLKIGTNINYAGSQTFGQKPRDQNNNGTGNNVEFNLMYQIWAYRPISGASFDLNDIYNDFYDEDALDPGSLTRTLVNPTTSFTNEYRASFDNTFTGNIYAEYQFTNALKFRVTGGANIANGRNENLYNSLTRQGSGDNGVTGGVSFSDRKDYSIDNVLTYDKQFSKNHRLTLTGVYSYQSNKAQNYGFNTTHIQNDYLGIAAIGAVLNSYSSTNSSNSTYRLQSFATRASYQMFGGRYIFGATIRADGSSKFAPNNRYGFFPAGSAAWRFTEEAFMKKQKVVSSGKLRASYGVVGNNRVNDFAYVSTITQSSSVGPQYYTFGGLVSDANLAYFINVLGNEKVKWESTKQLDLGLELGFLKDKFLLEIDYYKKNTYDLLLNSALSPSVGSPANIIDNIGETSNQGIEFTLNITNIRNKNFTWTTNFNTSFNKNRIEALSNGSDFLVRAVSGSGNAMNGVNGYISQIGKSITAMYGYIYDGNYQIEDFNIQPSGAYVLKPNIPVNTNGGQTITTVQPGDPKYRDTNGDGLIDENDQTVIGNPFPIHIGGMNNNFTYKQFDLNIFMQWSYGNETYNANRLYLEGGTSVGFNTNQFATYANRWTPENRSNTIYRANAVGTRVYSTRFIEDASFIRLKTVQLGYTLPINFARKIKLRSARIYSSAQNLLTLTNYSSTDPENSTKGNGLTAGYDFSAYPRALTITFGLNVSL</sequence>
<evidence type="ECO:0000256" key="10">
    <source>
        <dbReference type="SAM" id="Phobius"/>
    </source>
</evidence>
<evidence type="ECO:0000256" key="9">
    <source>
        <dbReference type="RuleBase" id="RU003357"/>
    </source>
</evidence>
<keyword evidence="3 8" id="KW-1134">Transmembrane beta strand</keyword>
<keyword evidence="6 8" id="KW-0472">Membrane</keyword>
<keyword evidence="4 8" id="KW-0812">Transmembrane</keyword>
<evidence type="ECO:0000256" key="5">
    <source>
        <dbReference type="ARBA" id="ARBA00023077"/>
    </source>
</evidence>
<dbReference type="InterPro" id="IPR039426">
    <property type="entry name" value="TonB-dep_rcpt-like"/>
</dbReference>